<proteinExistence type="predicted"/>
<comment type="caution">
    <text evidence="2">The sequence shown here is derived from an EMBL/GenBank/DDBJ whole genome shotgun (WGS) entry which is preliminary data.</text>
</comment>
<dbReference type="RefSeq" id="WP_387892465.1">
    <property type="nucleotide sequence ID" value="NZ_JBIAWJ010000031.1"/>
</dbReference>
<gene>
    <name evidence="2" type="ORF">ACFY1D_37055</name>
</gene>
<name>A0ABW6UV13_9ACTN</name>
<sequence length="147" mass="16146">MNRIARVAPTNATETGTIPMSQADEALRRVIADRLVRPVLEEHERVKDPLPTRPPRPHPQGSTRTTLDFARPSTAAAIGPRRPGVVYYDGPRLVQVAGVITDESESQRVLKRRAAKFAIRLVDQHAGTAYYTGAVWTGSDRVLKAVA</sequence>
<dbReference type="Proteomes" id="UP001602058">
    <property type="component" value="Unassembled WGS sequence"/>
</dbReference>
<evidence type="ECO:0000313" key="3">
    <source>
        <dbReference type="Proteomes" id="UP001602058"/>
    </source>
</evidence>
<feature type="region of interest" description="Disordered" evidence="1">
    <location>
        <begin position="42"/>
        <end position="66"/>
    </location>
</feature>
<keyword evidence="3" id="KW-1185">Reference proteome</keyword>
<evidence type="ECO:0000256" key="1">
    <source>
        <dbReference type="SAM" id="MobiDB-lite"/>
    </source>
</evidence>
<protein>
    <submittedName>
        <fullName evidence="2">Uncharacterized protein</fullName>
    </submittedName>
</protein>
<reference evidence="2 3" key="1">
    <citation type="submission" date="2024-10" db="EMBL/GenBank/DDBJ databases">
        <title>The Natural Products Discovery Center: Release of the First 8490 Sequenced Strains for Exploring Actinobacteria Biosynthetic Diversity.</title>
        <authorList>
            <person name="Kalkreuter E."/>
            <person name="Kautsar S.A."/>
            <person name="Yang D."/>
            <person name="Bader C.D."/>
            <person name="Teijaro C.N."/>
            <person name="Fluegel L."/>
            <person name="Davis C.M."/>
            <person name="Simpson J.R."/>
            <person name="Lauterbach L."/>
            <person name="Steele A.D."/>
            <person name="Gui C."/>
            <person name="Meng S."/>
            <person name="Li G."/>
            <person name="Viehrig K."/>
            <person name="Ye F."/>
            <person name="Su P."/>
            <person name="Kiefer A.F."/>
            <person name="Nichols A."/>
            <person name="Cepeda A.J."/>
            <person name="Yan W."/>
            <person name="Fan B."/>
            <person name="Jiang Y."/>
            <person name="Adhikari A."/>
            <person name="Zheng C.-J."/>
            <person name="Schuster L."/>
            <person name="Cowan T.M."/>
            <person name="Smanski M.J."/>
            <person name="Chevrette M.G."/>
            <person name="De Carvalho L.P.S."/>
            <person name="Shen B."/>
        </authorList>
    </citation>
    <scope>NUCLEOTIDE SEQUENCE [LARGE SCALE GENOMIC DNA]</scope>
    <source>
        <strain evidence="2 3">NPDC001390</strain>
    </source>
</reference>
<accession>A0ABW6UV13</accession>
<dbReference type="EMBL" id="JBIAWJ010000031">
    <property type="protein sequence ID" value="MFF4526982.1"/>
    <property type="molecule type" value="Genomic_DNA"/>
</dbReference>
<evidence type="ECO:0000313" key="2">
    <source>
        <dbReference type="EMBL" id="MFF4526982.1"/>
    </source>
</evidence>
<organism evidence="2 3">
    <name type="scientific">Streptomyces bluensis</name>
    <dbReference type="NCBI Taxonomy" id="33897"/>
    <lineage>
        <taxon>Bacteria</taxon>
        <taxon>Bacillati</taxon>
        <taxon>Actinomycetota</taxon>
        <taxon>Actinomycetes</taxon>
        <taxon>Kitasatosporales</taxon>
        <taxon>Streptomycetaceae</taxon>
        <taxon>Streptomyces</taxon>
    </lineage>
</organism>